<dbReference type="InterPro" id="IPR027104">
    <property type="entry name" value="Prp3"/>
</dbReference>
<name>A0A1X2H2J1_SYNRA</name>
<dbReference type="PANTHER" id="PTHR14212">
    <property type="entry name" value="U4/U6-ASSOCIATED RNA SPLICING FACTOR-RELATED"/>
    <property type="match status" value="1"/>
</dbReference>
<reference evidence="8 9" key="1">
    <citation type="submission" date="2016-07" db="EMBL/GenBank/DDBJ databases">
        <title>Pervasive Adenine N6-methylation of Active Genes in Fungi.</title>
        <authorList>
            <consortium name="DOE Joint Genome Institute"/>
            <person name="Mondo S.J."/>
            <person name="Dannebaum R.O."/>
            <person name="Kuo R.C."/>
            <person name="Labutti K."/>
            <person name="Haridas S."/>
            <person name="Kuo A."/>
            <person name="Salamov A."/>
            <person name="Ahrendt S.R."/>
            <person name="Lipzen A."/>
            <person name="Sullivan W."/>
            <person name="Andreopoulos W.B."/>
            <person name="Clum A."/>
            <person name="Lindquist E."/>
            <person name="Daum C."/>
            <person name="Ramamoorthy G.K."/>
            <person name="Gryganskyi A."/>
            <person name="Culley D."/>
            <person name="Magnuson J.K."/>
            <person name="James T.Y."/>
            <person name="O'Malley M.A."/>
            <person name="Stajich J.E."/>
            <person name="Spatafora J.W."/>
            <person name="Visel A."/>
            <person name="Grigoriev I.V."/>
        </authorList>
    </citation>
    <scope>NUCLEOTIDE SEQUENCE [LARGE SCALE GENOMIC DNA]</scope>
    <source>
        <strain evidence="8 9">NRRL 2496</strain>
    </source>
</reference>
<feature type="compositionally biased region" description="Basic and acidic residues" evidence="5">
    <location>
        <begin position="142"/>
        <end position="153"/>
    </location>
</feature>
<dbReference type="InParanoid" id="A0A1X2H2J1"/>
<evidence type="ECO:0000256" key="3">
    <source>
        <dbReference type="ARBA" id="ARBA00023187"/>
    </source>
</evidence>
<comment type="subcellular location">
    <subcellularLocation>
        <location evidence="1">Nucleus</location>
    </subcellularLocation>
</comment>
<keyword evidence="4" id="KW-0539">Nucleus</keyword>
<evidence type="ECO:0000259" key="7">
    <source>
        <dbReference type="Pfam" id="PF08572"/>
    </source>
</evidence>
<dbReference type="GO" id="GO:0046540">
    <property type="term" value="C:U4/U6 x U5 tri-snRNP complex"/>
    <property type="evidence" value="ECO:0007669"/>
    <property type="project" value="EnsemblFungi"/>
</dbReference>
<feature type="region of interest" description="Disordered" evidence="5">
    <location>
        <begin position="1"/>
        <end position="194"/>
    </location>
</feature>
<keyword evidence="3" id="KW-0508">mRNA splicing</keyword>
<gene>
    <name evidence="8" type="ORF">BCR43DRAFT_532574</name>
</gene>
<dbReference type="OMA" id="CVMHPRF"/>
<evidence type="ECO:0000313" key="9">
    <source>
        <dbReference type="Proteomes" id="UP000242180"/>
    </source>
</evidence>
<sequence length="560" mass="62603">MAKLAKFNASKPQQSSPAPPSRAASSSSSSSSSSVRPARVTKHVPSPQSPRSQRSSRFSHSHSGSAPPPPPQAGPSDSGLGNGPAGGGGGGGGVNLLDLQKRISEAKARLAGNNGPLSAVGSPGKSPKRPSPSQEGGIDLRAMLDHIPKRDMPANRAKAAPKKEVKVLKIEDPTADFKDPSKNPYYDPSLGVKATPTDRRARGFKFVQPGKYVQKAEQERAKARLEKLKEEITQNAKKAGVETEMGVSEKSLKKDPPPAVEWWDAPLLVNKTYDDLDQSPVNPDELSQLVTLYVHHPIPIKPPQEQNKPPVLRSLMLTKKEQKKLRRQRRQEAQKEKQDKIRLGLLPPDPPKVKISNLMRVLGEEAIQDPTKVEARVRKEMALRQRQHEMANEQRKLTPEERRKKIANKLKEDQKQSNEVAVFKVKNCAHPKHKYKIMKNAEQYDLTGMVVIHPKCHLVIVEGGPKSIKAYRKLMLRRIDWNDLPTPKKGNYEVDPNIDNKCFLVWEGQVSSKAFRKFTWRSFESEKMAREELSKWHVEQYWDAAIMASDEELAARQPEL</sequence>
<feature type="domain" description="Pre-mRNA-splicing factor 3" evidence="7">
    <location>
        <begin position="183"/>
        <end position="398"/>
    </location>
</feature>
<dbReference type="EMBL" id="MCGN01000010">
    <property type="protein sequence ID" value="ORY92022.1"/>
    <property type="molecule type" value="Genomic_DNA"/>
</dbReference>
<feature type="compositionally biased region" description="Gly residues" evidence="5">
    <location>
        <begin position="80"/>
        <end position="94"/>
    </location>
</feature>
<feature type="compositionally biased region" description="Low complexity" evidence="5">
    <location>
        <begin position="45"/>
        <end position="65"/>
    </location>
</feature>
<dbReference type="InterPro" id="IPR013881">
    <property type="entry name" value="Pre-mRNA_splic_Prp3_dom"/>
</dbReference>
<keyword evidence="2" id="KW-0507">mRNA processing</keyword>
<evidence type="ECO:0000256" key="1">
    <source>
        <dbReference type="ARBA" id="ARBA00004123"/>
    </source>
</evidence>
<feature type="compositionally biased region" description="Basic and acidic residues" evidence="5">
    <location>
        <begin position="99"/>
        <end position="108"/>
    </location>
</feature>
<feature type="compositionally biased region" description="Basic and acidic residues" evidence="5">
    <location>
        <begin position="161"/>
        <end position="181"/>
    </location>
</feature>
<evidence type="ECO:0000256" key="5">
    <source>
        <dbReference type="SAM" id="MobiDB-lite"/>
    </source>
</evidence>
<evidence type="ECO:0000256" key="4">
    <source>
        <dbReference type="ARBA" id="ARBA00023242"/>
    </source>
</evidence>
<dbReference type="FunCoup" id="A0A1X2H2J1">
    <property type="interactions" value="622"/>
</dbReference>
<evidence type="ECO:0000313" key="8">
    <source>
        <dbReference type="EMBL" id="ORY92022.1"/>
    </source>
</evidence>
<dbReference type="Pfam" id="PF06544">
    <property type="entry name" value="Prp3_C"/>
    <property type="match status" value="1"/>
</dbReference>
<dbReference type="CDD" id="cd24162">
    <property type="entry name" value="Prp3_C"/>
    <property type="match status" value="1"/>
</dbReference>
<keyword evidence="9" id="KW-1185">Reference proteome</keyword>
<dbReference type="OrthoDB" id="10264544at2759"/>
<protein>
    <submittedName>
        <fullName evidence="8">Pre-mRNA processing factor 3-domain-containing protein</fullName>
    </submittedName>
</protein>
<feature type="compositionally biased region" description="Basic and acidic residues" evidence="5">
    <location>
        <begin position="330"/>
        <end position="342"/>
    </location>
</feature>
<dbReference type="GO" id="GO:0045292">
    <property type="term" value="P:mRNA cis splicing, via spliceosome"/>
    <property type="evidence" value="ECO:0007669"/>
    <property type="project" value="EnsemblFungi"/>
</dbReference>
<feature type="domain" description="Small nuclear ribonucleoprotein Prp3 C-terminal" evidence="6">
    <location>
        <begin position="421"/>
        <end position="545"/>
    </location>
</feature>
<organism evidence="8 9">
    <name type="scientific">Syncephalastrum racemosum</name>
    <name type="common">Filamentous fungus</name>
    <dbReference type="NCBI Taxonomy" id="13706"/>
    <lineage>
        <taxon>Eukaryota</taxon>
        <taxon>Fungi</taxon>
        <taxon>Fungi incertae sedis</taxon>
        <taxon>Mucoromycota</taxon>
        <taxon>Mucoromycotina</taxon>
        <taxon>Mucoromycetes</taxon>
        <taxon>Mucorales</taxon>
        <taxon>Syncephalastraceae</taxon>
        <taxon>Syncephalastrum</taxon>
    </lineage>
</organism>
<evidence type="ECO:0000256" key="2">
    <source>
        <dbReference type="ARBA" id="ARBA00022664"/>
    </source>
</evidence>
<feature type="region of interest" description="Disordered" evidence="5">
    <location>
        <begin position="235"/>
        <end position="257"/>
    </location>
</feature>
<dbReference type="Pfam" id="PF08572">
    <property type="entry name" value="PRP3"/>
    <property type="match status" value="1"/>
</dbReference>
<comment type="caution">
    <text evidence="8">The sequence shown here is derived from an EMBL/GenBank/DDBJ whole genome shotgun (WGS) entry which is preliminary data.</text>
</comment>
<proteinExistence type="predicted"/>
<dbReference type="PANTHER" id="PTHR14212:SF0">
    <property type="entry name" value="U4_U6 SMALL NUCLEAR RIBONUCLEOPROTEIN PRP3"/>
    <property type="match status" value="1"/>
</dbReference>
<feature type="region of interest" description="Disordered" evidence="5">
    <location>
        <begin position="320"/>
        <end position="349"/>
    </location>
</feature>
<feature type="compositionally biased region" description="Low complexity" evidence="5">
    <location>
        <begin position="21"/>
        <end position="38"/>
    </location>
</feature>
<evidence type="ECO:0000259" key="6">
    <source>
        <dbReference type="Pfam" id="PF06544"/>
    </source>
</evidence>
<accession>A0A1X2H2J1</accession>
<dbReference type="STRING" id="13706.A0A1X2H2J1"/>
<dbReference type="AlphaFoldDB" id="A0A1X2H2J1"/>
<dbReference type="InterPro" id="IPR010541">
    <property type="entry name" value="Prp3_C"/>
</dbReference>
<dbReference type="Proteomes" id="UP000242180">
    <property type="component" value="Unassembled WGS sequence"/>
</dbReference>